<dbReference type="PANTHER" id="PTHR11905">
    <property type="entry name" value="ADAM A DISINTEGRIN AND METALLOPROTEASE DOMAIN"/>
    <property type="match status" value="1"/>
</dbReference>
<dbReference type="SUPFAM" id="SSF57552">
    <property type="entry name" value="Blood coagulation inhibitor (disintegrin)"/>
    <property type="match status" value="1"/>
</dbReference>
<gene>
    <name evidence="8" type="ORF">Fcan01_07662</name>
</gene>
<dbReference type="PROSITE" id="PS50214">
    <property type="entry name" value="DISINTEGRIN_2"/>
    <property type="match status" value="1"/>
</dbReference>
<dbReference type="EMBL" id="LNIX01000003">
    <property type="protein sequence ID" value="OXA58738.1"/>
    <property type="molecule type" value="Genomic_DNA"/>
</dbReference>
<comment type="caution">
    <text evidence="8">The sequence shown here is derived from an EMBL/GenBank/DDBJ whole genome shotgun (WGS) entry which is preliminary data.</text>
</comment>
<dbReference type="Gene3D" id="4.10.70.10">
    <property type="entry name" value="Disintegrin domain"/>
    <property type="match status" value="1"/>
</dbReference>
<keyword evidence="6" id="KW-0732">Signal</keyword>
<evidence type="ECO:0000256" key="5">
    <source>
        <dbReference type="SAM" id="Phobius"/>
    </source>
</evidence>
<keyword evidence="9" id="KW-1185">Reference proteome</keyword>
<dbReference type="PANTHER" id="PTHR11905:SF159">
    <property type="entry name" value="ADAM METALLOPROTEASE"/>
    <property type="match status" value="1"/>
</dbReference>
<organism evidence="8 9">
    <name type="scientific">Folsomia candida</name>
    <name type="common">Springtail</name>
    <dbReference type="NCBI Taxonomy" id="158441"/>
    <lineage>
        <taxon>Eukaryota</taxon>
        <taxon>Metazoa</taxon>
        <taxon>Ecdysozoa</taxon>
        <taxon>Arthropoda</taxon>
        <taxon>Hexapoda</taxon>
        <taxon>Collembola</taxon>
        <taxon>Entomobryomorpha</taxon>
        <taxon>Isotomoidea</taxon>
        <taxon>Isotomidae</taxon>
        <taxon>Proisotominae</taxon>
        <taxon>Folsomia</taxon>
    </lineage>
</organism>
<keyword evidence="1" id="KW-0482">Metalloprotease</keyword>
<evidence type="ECO:0000256" key="3">
    <source>
        <dbReference type="PROSITE-ProRule" id="PRU00068"/>
    </source>
</evidence>
<dbReference type="InterPro" id="IPR001762">
    <property type="entry name" value="Disintegrin_dom"/>
</dbReference>
<evidence type="ECO:0000256" key="2">
    <source>
        <dbReference type="ARBA" id="ARBA00023157"/>
    </source>
</evidence>
<feature type="compositionally biased region" description="Basic and acidic residues" evidence="4">
    <location>
        <begin position="304"/>
        <end position="313"/>
    </location>
</feature>
<keyword evidence="2 3" id="KW-1015">Disulfide bond</keyword>
<evidence type="ECO:0000259" key="7">
    <source>
        <dbReference type="PROSITE" id="PS50214"/>
    </source>
</evidence>
<dbReference type="PROSITE" id="PS01186">
    <property type="entry name" value="EGF_2"/>
    <property type="match status" value="1"/>
</dbReference>
<dbReference type="PROSITE" id="PS51257">
    <property type="entry name" value="PROKAR_LIPOPROTEIN"/>
    <property type="match status" value="1"/>
</dbReference>
<feature type="domain" description="Disintegrin" evidence="7">
    <location>
        <begin position="39"/>
        <end position="128"/>
    </location>
</feature>
<keyword evidence="1" id="KW-0645">Protease</keyword>
<dbReference type="SMART" id="SM00050">
    <property type="entry name" value="DISIN"/>
    <property type="match status" value="1"/>
</dbReference>
<feature type="disulfide bond" evidence="3">
    <location>
        <begin position="100"/>
        <end position="120"/>
    </location>
</feature>
<feature type="transmembrane region" description="Helical" evidence="5">
    <location>
        <begin position="263"/>
        <end position="284"/>
    </location>
</feature>
<dbReference type="Pfam" id="PF00200">
    <property type="entry name" value="Disintegrin"/>
    <property type="match status" value="1"/>
</dbReference>
<protein>
    <submittedName>
        <fullName evidence="8">Disintegrin and metalloproteinase domain-containing protein 33</fullName>
    </submittedName>
</protein>
<evidence type="ECO:0000313" key="9">
    <source>
        <dbReference type="Proteomes" id="UP000198287"/>
    </source>
</evidence>
<dbReference type="GO" id="GO:0007229">
    <property type="term" value="P:integrin-mediated signaling pathway"/>
    <property type="evidence" value="ECO:0007669"/>
    <property type="project" value="UniProtKB-KW"/>
</dbReference>
<feature type="signal peptide" evidence="6">
    <location>
        <begin position="1"/>
        <end position="18"/>
    </location>
</feature>
<dbReference type="FunFam" id="4.10.70.10:FF:000003">
    <property type="entry name" value="Disintegrin and metalloproteinase domain-containing protein 17"/>
    <property type="match status" value="1"/>
</dbReference>
<sequence>MCQLRYILTIGILGLSSCAVGTLPDYVAEDANPSVHINLKNCGNGVVDLGEECDCGPVAQKCREDSCCQTNCQFKLHAQCSSREPCCDENCKFKSKGSVCQIATHDCGISEYCSGDRGSCSATSYKRNGANCVGEFGRGICIAGLCKSFDQPCQDSWRTSSESEPMRDSSKCGSGYICVNQSCTAVREFVSTRNSCPKGNNGLECSGQGECTTNYHCHCFPGWRDSNCSVKDNSNGSKINEEKPGIVKGLGPEQRDSTSNTTALVMGLVSCVIIVSVIFVAMAVRYLPSRPPKDDSIVYPPPDQSEHADQNNHHHDRPILPSGEPQNHVS</sequence>
<keyword evidence="5" id="KW-1133">Transmembrane helix</keyword>
<dbReference type="AlphaFoldDB" id="A0A226ENE9"/>
<keyword evidence="5" id="KW-0812">Transmembrane</keyword>
<feature type="region of interest" description="Disordered" evidence="4">
    <location>
        <begin position="290"/>
        <end position="330"/>
    </location>
</feature>
<dbReference type="OrthoDB" id="6437438at2759"/>
<dbReference type="InterPro" id="IPR036436">
    <property type="entry name" value="Disintegrin_dom_sf"/>
</dbReference>
<evidence type="ECO:0000313" key="8">
    <source>
        <dbReference type="EMBL" id="OXA58738.1"/>
    </source>
</evidence>
<proteinExistence type="predicted"/>
<keyword evidence="5" id="KW-0472">Membrane</keyword>
<feature type="region of interest" description="Disordered" evidence="4">
    <location>
        <begin position="233"/>
        <end position="258"/>
    </location>
</feature>
<dbReference type="GO" id="GO:0008237">
    <property type="term" value="F:metallopeptidase activity"/>
    <property type="evidence" value="ECO:0007669"/>
    <property type="project" value="UniProtKB-KW"/>
</dbReference>
<evidence type="ECO:0000256" key="4">
    <source>
        <dbReference type="SAM" id="MobiDB-lite"/>
    </source>
</evidence>
<name>A0A226ENE9_FOLCA</name>
<evidence type="ECO:0000256" key="6">
    <source>
        <dbReference type="SAM" id="SignalP"/>
    </source>
</evidence>
<keyword evidence="1" id="KW-0378">Hydrolase</keyword>
<accession>A0A226ENE9</accession>
<dbReference type="Proteomes" id="UP000198287">
    <property type="component" value="Unassembled WGS sequence"/>
</dbReference>
<feature type="chain" id="PRO_5012285235" evidence="6">
    <location>
        <begin position="19"/>
        <end position="330"/>
    </location>
</feature>
<evidence type="ECO:0000256" key="1">
    <source>
        <dbReference type="ARBA" id="ARBA00023049"/>
    </source>
</evidence>
<dbReference type="InterPro" id="IPR000742">
    <property type="entry name" value="EGF"/>
</dbReference>
<keyword evidence="8" id="KW-0401">Integrin</keyword>
<reference evidence="8 9" key="1">
    <citation type="submission" date="2015-12" db="EMBL/GenBank/DDBJ databases">
        <title>The genome of Folsomia candida.</title>
        <authorList>
            <person name="Faddeeva A."/>
            <person name="Derks M.F."/>
            <person name="Anvar Y."/>
            <person name="Smit S."/>
            <person name="Van Straalen N."/>
            <person name="Roelofs D."/>
        </authorList>
    </citation>
    <scope>NUCLEOTIDE SEQUENCE [LARGE SCALE GENOMIC DNA]</scope>
    <source>
        <strain evidence="8 9">VU population</strain>
        <tissue evidence="8">Whole body</tissue>
    </source>
</reference>